<sequence>MVVNYEDTLPLFLSSRALHKLLYVIFSIVSYEYCLQKTTFLIFLHQLFLHDSSLLEMEYNDESLLKIEEFITKKNQLYYIEKKVENLHKEYGMISLNENHKKYQVNC</sequence>
<protein>
    <submittedName>
        <fullName evidence="1">Uncharacterized protein</fullName>
    </submittedName>
</protein>
<accession>A0ABX4HPG7</accession>
<dbReference type="Proteomes" id="UP000217561">
    <property type="component" value="Unassembled WGS sequence"/>
</dbReference>
<name>A0ABX4HPG7_9BACI</name>
<organism evidence="1 2">
    <name type="scientific">Salimicrobium humidisoli</name>
    <dbReference type="NCBI Taxonomy" id="2029857"/>
    <lineage>
        <taxon>Bacteria</taxon>
        <taxon>Bacillati</taxon>
        <taxon>Bacillota</taxon>
        <taxon>Bacilli</taxon>
        <taxon>Bacillales</taxon>
        <taxon>Bacillaceae</taxon>
        <taxon>Salimicrobium</taxon>
    </lineage>
</organism>
<gene>
    <name evidence="1" type="ORF">CKW00_10420</name>
</gene>
<evidence type="ECO:0000313" key="1">
    <source>
        <dbReference type="EMBL" id="PBB05089.1"/>
    </source>
</evidence>
<proteinExistence type="predicted"/>
<comment type="caution">
    <text evidence="1">The sequence shown here is derived from an EMBL/GenBank/DDBJ whole genome shotgun (WGS) entry which is preliminary data.</text>
</comment>
<evidence type="ECO:0000313" key="2">
    <source>
        <dbReference type="Proteomes" id="UP000217561"/>
    </source>
</evidence>
<keyword evidence="2" id="KW-1185">Reference proteome</keyword>
<dbReference type="EMBL" id="NSGH01000017">
    <property type="protein sequence ID" value="PBB05089.1"/>
    <property type="molecule type" value="Genomic_DNA"/>
</dbReference>
<reference evidence="1 2" key="1">
    <citation type="submission" date="2017-08" db="EMBL/GenBank/DDBJ databases">
        <title>Salimicrobium alkalisoli sp. nov., isolated from saline alkaline soil.</title>
        <authorList>
            <person name="Zhang G."/>
            <person name="Xiong Q."/>
        </authorList>
    </citation>
    <scope>NUCLEOTIDE SEQUENCE [LARGE SCALE GENOMIC DNA]</scope>
    <source>
        <strain evidence="1 2">WN024</strain>
    </source>
</reference>